<evidence type="ECO:0000256" key="1">
    <source>
        <dbReference type="SAM" id="MobiDB-lite"/>
    </source>
</evidence>
<reference evidence="2" key="1">
    <citation type="submission" date="2018-08" db="EMBL/GenBank/DDBJ databases">
        <authorList>
            <person name="Guldener U."/>
        </authorList>
    </citation>
    <scope>NUCLEOTIDE SEQUENCE</scope>
    <source>
        <strain evidence="2">UB2</strain>
    </source>
</reference>
<gene>
    <name evidence="2" type="ORF">UBRO2_05969</name>
</gene>
<keyword evidence="3" id="KW-1185">Reference proteome</keyword>
<accession>A0A8H8TV87</accession>
<evidence type="ECO:0000313" key="2">
    <source>
        <dbReference type="EMBL" id="SYW86249.1"/>
    </source>
</evidence>
<dbReference type="EMBL" id="ULHB01000270">
    <property type="protein sequence ID" value="SYW86249.1"/>
    <property type="molecule type" value="Genomic_DNA"/>
</dbReference>
<protein>
    <submittedName>
        <fullName evidence="2">Uncharacterized protein</fullName>
    </submittedName>
</protein>
<comment type="caution">
    <text evidence="2">The sequence shown here is derived from an EMBL/GenBank/DDBJ whole genome shotgun (WGS) entry which is preliminary data.</text>
</comment>
<sequence>MPPQPNDPHTANDPSLEESSDDQAEMIPVPVEHQGITKYDTSSSDNSDSDNSNPSKPLLDLNNINTLCNMLTQSTLSWGLNELYNQLKKDLTKMEHIAESTLLYEAGKICMFNADVHKLSDVINKHWAKAETMGYNLMWVLKIKPLIDQAKFITVYHNCIMNLQYNS</sequence>
<feature type="region of interest" description="Disordered" evidence="1">
    <location>
        <begin position="1"/>
        <end position="57"/>
    </location>
</feature>
<organism evidence="2 3">
    <name type="scientific">Ustilago bromivora</name>
    <dbReference type="NCBI Taxonomy" id="307758"/>
    <lineage>
        <taxon>Eukaryota</taxon>
        <taxon>Fungi</taxon>
        <taxon>Dikarya</taxon>
        <taxon>Basidiomycota</taxon>
        <taxon>Ustilaginomycotina</taxon>
        <taxon>Ustilaginomycetes</taxon>
        <taxon>Ustilaginales</taxon>
        <taxon>Ustilaginaceae</taxon>
        <taxon>Ustilago</taxon>
    </lineage>
</organism>
<proteinExistence type="predicted"/>
<dbReference type="Proteomes" id="UP000658997">
    <property type="component" value="Unassembled WGS sequence"/>
</dbReference>
<name>A0A8H8TV87_9BASI</name>
<feature type="compositionally biased region" description="Acidic residues" evidence="1">
    <location>
        <begin position="15"/>
        <end position="24"/>
    </location>
</feature>
<feature type="compositionally biased region" description="Low complexity" evidence="1">
    <location>
        <begin position="42"/>
        <end position="53"/>
    </location>
</feature>
<evidence type="ECO:0000313" key="3">
    <source>
        <dbReference type="Proteomes" id="UP000658997"/>
    </source>
</evidence>
<dbReference type="AlphaFoldDB" id="A0A8H8TV87"/>